<keyword evidence="1" id="KW-1133">Transmembrane helix</keyword>
<evidence type="ECO:0000313" key="2">
    <source>
        <dbReference type="EMBL" id="MPM49988.1"/>
    </source>
</evidence>
<evidence type="ECO:0000256" key="1">
    <source>
        <dbReference type="SAM" id="Phobius"/>
    </source>
</evidence>
<keyword evidence="1" id="KW-0812">Transmembrane</keyword>
<feature type="transmembrane region" description="Helical" evidence="1">
    <location>
        <begin position="36"/>
        <end position="56"/>
    </location>
</feature>
<comment type="caution">
    <text evidence="2">The sequence shown here is derived from an EMBL/GenBank/DDBJ whole genome shotgun (WGS) entry which is preliminary data.</text>
</comment>
<accession>A0A645ABB0</accession>
<gene>
    <name evidence="2" type="ORF">SDC9_96722</name>
</gene>
<sequence length="75" mass="8625">MVLFLTQDKSQPMADISQGCTAEFFHADGFSHQCGLFHPVLLILEIICTVKVFLFVSQVVEIRESYQFIRLFIID</sequence>
<keyword evidence="1" id="KW-0472">Membrane</keyword>
<name>A0A645ABB0_9ZZZZ</name>
<dbReference type="EMBL" id="VSSQ01012762">
    <property type="protein sequence ID" value="MPM49988.1"/>
    <property type="molecule type" value="Genomic_DNA"/>
</dbReference>
<reference evidence="2" key="1">
    <citation type="submission" date="2019-08" db="EMBL/GenBank/DDBJ databases">
        <authorList>
            <person name="Kucharzyk K."/>
            <person name="Murdoch R.W."/>
            <person name="Higgins S."/>
            <person name="Loffler F."/>
        </authorList>
    </citation>
    <scope>NUCLEOTIDE SEQUENCE</scope>
</reference>
<organism evidence="2">
    <name type="scientific">bioreactor metagenome</name>
    <dbReference type="NCBI Taxonomy" id="1076179"/>
    <lineage>
        <taxon>unclassified sequences</taxon>
        <taxon>metagenomes</taxon>
        <taxon>ecological metagenomes</taxon>
    </lineage>
</organism>
<protein>
    <submittedName>
        <fullName evidence="2">Uncharacterized protein</fullName>
    </submittedName>
</protein>
<dbReference type="AlphaFoldDB" id="A0A645ABB0"/>
<proteinExistence type="predicted"/>